<sequence>MTDLHYALIALAVAVIAVVYGYNVWQEQRFRRKTAESFRQNQSDPLLDTPNHQVRDGSAERLEPSLLADDDAPRESLTAFSATDAEPVAAPRDSLPDDDAPLPELDEASEPRLAQQPAVPQTEEVESPLPDLADEPAPLVAEDPQEPSFDAEPVVSAINGADRQALIVSMLEPTLDFIAEVAFSPAATLQAWPRIDAQRRIQVIARSAQGEWLVANGAPPATPVSHVHIGLQLVDRGGAVSEAEIGQFVDQVEDFAAHHGGLVTLPQSQPTLAAARELDRFCADVDVLINLNLIAHKPFYGTKLRSLAEAHGMHLEADGRFHYLSESGNSLYCLSSGDDRPFSLQDLLEKRYSRISLVFDVPRVAGSADVFERAVAFSRQLAQLLDAELVDDTRRPLSDASLAVIRQQLAQIHSRMDDRGIAPGSIAALRLFA</sequence>
<dbReference type="OrthoDB" id="8521018at2"/>
<dbReference type="Proteomes" id="UP000244173">
    <property type="component" value="Chromosome"/>
</dbReference>
<proteinExistence type="inferred from homology"/>
<keyword evidence="2" id="KW-1003">Cell membrane</keyword>
<dbReference type="Pfam" id="PF04354">
    <property type="entry name" value="ZipA_C"/>
    <property type="match status" value="1"/>
</dbReference>
<keyword evidence="2" id="KW-0997">Cell inner membrane</keyword>
<dbReference type="EMBL" id="CP028519">
    <property type="protein sequence ID" value="AVY93092.1"/>
    <property type="molecule type" value="Genomic_DNA"/>
</dbReference>
<accession>A0A2S0P6X2</accession>
<dbReference type="Gene3D" id="3.30.1400.10">
    <property type="entry name" value="ZipA, C-terminal FtsZ-binding domain"/>
    <property type="match status" value="1"/>
</dbReference>
<evidence type="ECO:0000256" key="2">
    <source>
        <dbReference type="RuleBase" id="RU003613"/>
    </source>
</evidence>
<evidence type="ECO:0000259" key="5">
    <source>
        <dbReference type="SMART" id="SM00771"/>
    </source>
</evidence>
<dbReference type="GO" id="GO:0005886">
    <property type="term" value="C:plasma membrane"/>
    <property type="evidence" value="ECO:0007669"/>
    <property type="project" value="UniProtKB-SubCell"/>
</dbReference>
<feature type="compositionally biased region" description="Acidic residues" evidence="3">
    <location>
        <begin position="96"/>
        <end position="108"/>
    </location>
</feature>
<feature type="region of interest" description="Disordered" evidence="3">
    <location>
        <begin position="79"/>
        <end position="148"/>
    </location>
</feature>
<dbReference type="STRING" id="1122240.GCA_000620105_03123"/>
<evidence type="ECO:0000256" key="4">
    <source>
        <dbReference type="SAM" id="Phobius"/>
    </source>
</evidence>
<feature type="region of interest" description="Disordered" evidence="3">
    <location>
        <begin position="36"/>
        <end position="55"/>
    </location>
</feature>
<dbReference type="KEGG" id="maer:DAI18_02820"/>
<gene>
    <name evidence="6" type="ORF">DAI18_02820</name>
</gene>
<evidence type="ECO:0000256" key="1">
    <source>
        <dbReference type="RuleBase" id="RU003612"/>
    </source>
</evidence>
<feature type="domain" description="ZipA C-terminal FtsZ-binding" evidence="5">
    <location>
        <begin position="285"/>
        <end position="409"/>
    </location>
</feature>
<dbReference type="RefSeq" id="WP_107888692.1">
    <property type="nucleotide sequence ID" value="NZ_CP028519.1"/>
</dbReference>
<feature type="compositionally biased region" description="Low complexity" evidence="3">
    <location>
        <begin position="128"/>
        <end position="139"/>
    </location>
</feature>
<comment type="subcellular location">
    <subcellularLocation>
        <location evidence="2">Cell inner membrane</location>
        <topology evidence="2">Single-pass type I membrane protein</topology>
    </subcellularLocation>
</comment>
<dbReference type="InterPro" id="IPR007449">
    <property type="entry name" value="ZipA_FtsZ-bd_C"/>
</dbReference>
<keyword evidence="2 4" id="KW-0472">Membrane</keyword>
<reference evidence="6 7" key="1">
    <citation type="submission" date="2018-04" db="EMBL/GenBank/DDBJ databases">
        <title>Denitrifier Microvirgula.</title>
        <authorList>
            <person name="Anderson E."/>
            <person name="Jang J."/>
            <person name="Ishii S."/>
        </authorList>
    </citation>
    <scope>NUCLEOTIDE SEQUENCE [LARGE SCALE GENOMIC DNA]</scope>
    <source>
        <strain evidence="6 7">BE2.4</strain>
    </source>
</reference>
<keyword evidence="2 4" id="KW-0812">Transmembrane</keyword>
<dbReference type="GO" id="GO:0090529">
    <property type="term" value="P:cell septum assembly"/>
    <property type="evidence" value="ECO:0007669"/>
    <property type="project" value="InterPro"/>
</dbReference>
<feature type="transmembrane region" description="Helical" evidence="4">
    <location>
        <begin position="6"/>
        <end position="25"/>
    </location>
</feature>
<protein>
    <recommendedName>
        <fullName evidence="1">Cell division protein ZipA</fullName>
    </recommendedName>
</protein>
<comment type="similarity">
    <text evidence="1">Belongs to the ZipA family.</text>
</comment>
<organism evidence="6 7">
    <name type="scientific">Microvirgula aerodenitrificans</name>
    <dbReference type="NCBI Taxonomy" id="57480"/>
    <lineage>
        <taxon>Bacteria</taxon>
        <taxon>Pseudomonadati</taxon>
        <taxon>Pseudomonadota</taxon>
        <taxon>Betaproteobacteria</taxon>
        <taxon>Neisseriales</taxon>
        <taxon>Aquaspirillaceae</taxon>
        <taxon>Microvirgula</taxon>
    </lineage>
</organism>
<keyword evidence="4" id="KW-1133">Transmembrane helix</keyword>
<keyword evidence="7" id="KW-1185">Reference proteome</keyword>
<dbReference type="InterPro" id="IPR036765">
    <property type="entry name" value="ZipA_FtsZ-bd_C_sf"/>
</dbReference>
<evidence type="ECO:0000256" key="3">
    <source>
        <dbReference type="SAM" id="MobiDB-lite"/>
    </source>
</evidence>
<dbReference type="SMART" id="SM00771">
    <property type="entry name" value="ZipA_C"/>
    <property type="match status" value="1"/>
</dbReference>
<keyword evidence="1" id="KW-0131">Cell cycle</keyword>
<dbReference type="AlphaFoldDB" id="A0A2S0P6X2"/>
<dbReference type="SUPFAM" id="SSF64383">
    <property type="entry name" value="Cell-division protein ZipA, C-terminal domain"/>
    <property type="match status" value="1"/>
</dbReference>
<evidence type="ECO:0000313" key="7">
    <source>
        <dbReference type="Proteomes" id="UP000244173"/>
    </source>
</evidence>
<comment type="function">
    <text evidence="1">Essential cell division protein that stabilizes the FtsZ protofilaments by cross-linking them and that serves as a cytoplasmic membrane anchor for the Z ring. Also required for the recruitment to the septal ring of downstream cell division proteins.</text>
</comment>
<keyword evidence="1 6" id="KW-0132">Cell division</keyword>
<evidence type="ECO:0000313" key="6">
    <source>
        <dbReference type="EMBL" id="AVY93092.1"/>
    </source>
</evidence>
<name>A0A2S0P6X2_9NEIS</name>